<dbReference type="EMBL" id="FMYM01000005">
    <property type="protein sequence ID" value="SDC06337.1"/>
    <property type="molecule type" value="Genomic_DNA"/>
</dbReference>
<feature type="transmembrane region" description="Helical" evidence="1">
    <location>
        <begin position="417"/>
        <end position="437"/>
    </location>
</feature>
<sequence length="787" mass="85757">MSKRIKGITIELDGETKGLDKALGDVNKRSRDVNKELRDVEKLLKFNPGNTQLVAQKQKLLGEQVSITRDRLKQLKAAEAEVQRQFENGEIGEEQYRAFQRELVETESKLKHFESQLQQTPTKFERFSTAMHKAGDKMKDVGKKAKDTGMSLTKFVTAPIMAGGAALVALAKASGESADRILDLSEITGMSTDAIQEWQHVSTVAGVEQEAMTKAVEGLVRKIPQLEAEGGKATEALKKMGVSYSDLKKMSPDQQIDTLMRSLSQMEDPLERNAIGSQLFGGAWKDIAPILGMGADGIERAKEEARELGVVMGEDSLNDANNFRIELDKLTEVFKKMFMQIGADLAPMLRDTLAPIIQDTVIPALQSMAEKVKEVLEWFKELSPQTQTLIVGAIGLAAALGPLLTAFGMMSMGMGSVLKIIPTLVMAVGSLGKALMFLAVNPVGLVITAIGLLVAAGIWLYQNWDTVKATIINIWNVISIAVGNFIKGLVATIKSWFGKAKEIIVTIFTAISTFFNKIWSGIKSFLGSIVSGIVSFFSQRFNSVKTTITNVFNAVNSFIRSIWSGIRSFFGSIVSGIVSTVTGRFGSLLTGIRNTMNKIRSTISNIWNNVMSFFRGINLWQIGKDIINGLINGIKSMAKKVVNSVKGVVDGAIQGAKNLLGIASPSKVFKKFGEYTGQGFEQGMTAMVGKVKNAAEKMGDAAFLNLPKDHEYTAKINANTTTSGASASPQFLLAEIGKMLAAQMQSNQSGQPIYLTLDGKVIAQSVVGEVTRLQDHREYRRRRSPRA</sequence>
<dbReference type="PANTHER" id="PTHR37813:SF1">
    <property type="entry name" value="FELS-2 PROPHAGE PROTEIN"/>
    <property type="match status" value="1"/>
</dbReference>
<keyword evidence="1" id="KW-1133">Transmembrane helix</keyword>
<feature type="transmembrane region" description="Helical" evidence="1">
    <location>
        <begin position="503"/>
        <end position="519"/>
    </location>
</feature>
<reference evidence="3" key="1">
    <citation type="submission" date="2016-09" db="EMBL/GenBank/DDBJ databases">
        <authorList>
            <person name="Varghese N."/>
            <person name="Submissions S."/>
        </authorList>
    </citation>
    <scope>NUCLEOTIDE SEQUENCE [LARGE SCALE GENOMIC DNA]</scope>
    <source>
        <strain evidence="3">25nlg</strain>
    </source>
</reference>
<gene>
    <name evidence="2" type="ORF">SAMN05421737_10577</name>
</gene>
<evidence type="ECO:0000256" key="1">
    <source>
        <dbReference type="SAM" id="Phobius"/>
    </source>
</evidence>
<proteinExistence type="predicted"/>
<feature type="transmembrane region" description="Helical" evidence="1">
    <location>
        <begin position="473"/>
        <end position="497"/>
    </location>
</feature>
<feature type="transmembrane region" description="Helical" evidence="1">
    <location>
        <begin position="443"/>
        <end position="461"/>
    </location>
</feature>
<name>A0A1G6III7_9BACI</name>
<keyword evidence="1" id="KW-0812">Transmembrane</keyword>
<dbReference type="OrthoDB" id="1779742at2"/>
<keyword evidence="1" id="KW-0472">Membrane</keyword>
<accession>A0A1G6III7</accession>
<protein>
    <submittedName>
        <fullName evidence="2">Phage-related minor tail protein</fullName>
    </submittedName>
</protein>
<evidence type="ECO:0000313" key="2">
    <source>
        <dbReference type="EMBL" id="SDC06337.1"/>
    </source>
</evidence>
<dbReference type="PANTHER" id="PTHR37813">
    <property type="entry name" value="FELS-2 PROPHAGE PROTEIN"/>
    <property type="match status" value="1"/>
</dbReference>
<keyword evidence="3" id="KW-1185">Reference proteome</keyword>
<dbReference type="STRING" id="1464122.SAMN05421737_10577"/>
<organism evidence="2 3">
    <name type="scientific">Shouchella lonarensis</name>
    <dbReference type="NCBI Taxonomy" id="1464122"/>
    <lineage>
        <taxon>Bacteria</taxon>
        <taxon>Bacillati</taxon>
        <taxon>Bacillota</taxon>
        <taxon>Bacilli</taxon>
        <taxon>Bacillales</taxon>
        <taxon>Bacillaceae</taxon>
        <taxon>Shouchella</taxon>
    </lineage>
</organism>
<dbReference type="Proteomes" id="UP000242662">
    <property type="component" value="Unassembled WGS sequence"/>
</dbReference>
<evidence type="ECO:0000313" key="3">
    <source>
        <dbReference type="Proteomes" id="UP000242662"/>
    </source>
</evidence>
<dbReference type="RefSeq" id="WP_090775440.1">
    <property type="nucleotide sequence ID" value="NZ_FMYM01000005.1"/>
</dbReference>
<dbReference type="Gene3D" id="1.20.120.20">
    <property type="entry name" value="Apolipoprotein"/>
    <property type="match status" value="1"/>
</dbReference>
<dbReference type="AlphaFoldDB" id="A0A1G6III7"/>
<dbReference type="SUPFAM" id="SSF57997">
    <property type="entry name" value="Tropomyosin"/>
    <property type="match status" value="1"/>
</dbReference>